<dbReference type="AlphaFoldDB" id="A0A916Q8D9"/>
<evidence type="ECO:0000313" key="1">
    <source>
        <dbReference type="EMBL" id="GFO84461.1"/>
    </source>
</evidence>
<dbReference type="Proteomes" id="UP000613208">
    <property type="component" value="Unassembled WGS sequence"/>
</dbReference>
<comment type="caution">
    <text evidence="1">The sequence shown here is derived from an EMBL/GenBank/DDBJ whole genome shotgun (WGS) entry which is preliminary data.</text>
</comment>
<dbReference type="RefSeq" id="WP_201310201.1">
    <property type="nucleotide sequence ID" value="NZ_BLYI01000023.1"/>
</dbReference>
<keyword evidence="2" id="KW-1185">Reference proteome</keyword>
<dbReference type="EMBL" id="BLYI01000023">
    <property type="protein sequence ID" value="GFO84461.1"/>
    <property type="molecule type" value="Genomic_DNA"/>
</dbReference>
<organism evidence="1 2">
    <name type="scientific">Anaerostipes butyraticus</name>
    <dbReference type="NCBI Taxonomy" id="645466"/>
    <lineage>
        <taxon>Bacteria</taxon>
        <taxon>Bacillati</taxon>
        <taxon>Bacillota</taxon>
        <taxon>Clostridia</taxon>
        <taxon>Lachnospirales</taxon>
        <taxon>Lachnospiraceae</taxon>
        <taxon>Anaerostipes</taxon>
    </lineage>
</organism>
<gene>
    <name evidence="1" type="ORF">ANBU17_08080</name>
</gene>
<sequence length="68" mass="7940">MKIIGTQEELKWVRRALANNCEGCIFEERCNQNASEEQKKHGKTLTSCEEFMARQITFVSEERTKTTK</sequence>
<protein>
    <submittedName>
        <fullName evidence="1">Uncharacterized protein</fullName>
    </submittedName>
</protein>
<evidence type="ECO:0000313" key="2">
    <source>
        <dbReference type="Proteomes" id="UP000613208"/>
    </source>
</evidence>
<name>A0A916Q8D9_9FIRM</name>
<accession>A0A916Q8D9</accession>
<proteinExistence type="predicted"/>
<reference evidence="1" key="1">
    <citation type="submission" date="2020-06" db="EMBL/GenBank/DDBJ databases">
        <title>Characterization of fructooligosaccharide metabolism and fructooligosaccharide-degrading enzymes in human commensal butyrate producers.</title>
        <authorList>
            <person name="Tanno H."/>
            <person name="Fujii T."/>
            <person name="Hirano K."/>
            <person name="Maeno S."/>
            <person name="Tonozuka T."/>
            <person name="Sakamoto M."/>
            <person name="Ohkuma M."/>
            <person name="Tochio T."/>
            <person name="Endo A."/>
        </authorList>
    </citation>
    <scope>NUCLEOTIDE SEQUENCE</scope>
    <source>
        <strain evidence="1">JCM 17466</strain>
    </source>
</reference>